<evidence type="ECO:0000313" key="2">
    <source>
        <dbReference type="Proteomes" id="UP001058098"/>
    </source>
</evidence>
<proteinExistence type="predicted"/>
<dbReference type="RefSeq" id="WP_258124097.1">
    <property type="nucleotide sequence ID" value="NZ_CP062229.1"/>
</dbReference>
<gene>
    <name evidence="1" type="ORF">IHQ72_13355</name>
</gene>
<name>A0ABY5R7W8_9HYPH</name>
<evidence type="ECO:0000313" key="1">
    <source>
        <dbReference type="EMBL" id="UVC19294.1"/>
    </source>
</evidence>
<protein>
    <submittedName>
        <fullName evidence="1">Uncharacterized protein</fullName>
    </submittedName>
</protein>
<sequence length="103" mass="11505">MGRLVGEHFCTHLRETRHRMLALILDGELERSSHSIRVEAPRDLADDPSGDRLDALFCAIQTAWAWTMRSERYGAPEHLDPLEGWIADPSLSEIQEPAGPASA</sequence>
<accession>A0ABY5R7W8</accession>
<keyword evidence="2" id="KW-1185">Reference proteome</keyword>
<organism evidence="1 2">
    <name type="scientific">Mesorhizobium onobrychidis</name>
    <dbReference type="NCBI Taxonomy" id="2775404"/>
    <lineage>
        <taxon>Bacteria</taxon>
        <taxon>Pseudomonadati</taxon>
        <taxon>Pseudomonadota</taxon>
        <taxon>Alphaproteobacteria</taxon>
        <taxon>Hyphomicrobiales</taxon>
        <taxon>Phyllobacteriaceae</taxon>
        <taxon>Mesorhizobium</taxon>
    </lineage>
</organism>
<reference evidence="1" key="1">
    <citation type="submission" date="2020-09" db="EMBL/GenBank/DDBJ databases">
        <title>Rhizobia associated with sainfoin plants.</title>
        <authorList>
            <person name="Asharfi S."/>
            <person name="Kuzmanovic N."/>
            <person name="Bunk B."/>
            <person name="Sproeer C."/>
            <person name="Becker M."/>
            <person name="Thuenen T."/>
        </authorList>
    </citation>
    <scope>NUCLEOTIDE SEQUENCE</scope>
    <source>
        <strain evidence="1">OM4</strain>
    </source>
</reference>
<dbReference type="EMBL" id="CP062229">
    <property type="protein sequence ID" value="UVC19294.1"/>
    <property type="molecule type" value="Genomic_DNA"/>
</dbReference>
<dbReference type="Proteomes" id="UP001058098">
    <property type="component" value="Chromosome"/>
</dbReference>